<comment type="caution">
    <text evidence="2">The sequence shown here is derived from an EMBL/GenBank/DDBJ whole genome shotgun (WGS) entry which is preliminary data.</text>
</comment>
<gene>
    <name evidence="2" type="ORF">C1645_873013</name>
</gene>
<sequence length="108" mass="12382">MSTDTPVSGNSNAESSIRVTINDSRVNNTRTNFDTTNLPLELKILYNSLSPTQKEYIDGDNALKAIALDRARRNKRENFEILWFLICFFTGIIIFWLIILLLSKSKKL</sequence>
<organism evidence="2 3">
    <name type="scientific">Glomus cerebriforme</name>
    <dbReference type="NCBI Taxonomy" id="658196"/>
    <lineage>
        <taxon>Eukaryota</taxon>
        <taxon>Fungi</taxon>
        <taxon>Fungi incertae sedis</taxon>
        <taxon>Mucoromycota</taxon>
        <taxon>Glomeromycotina</taxon>
        <taxon>Glomeromycetes</taxon>
        <taxon>Glomerales</taxon>
        <taxon>Glomeraceae</taxon>
        <taxon>Glomus</taxon>
    </lineage>
</organism>
<keyword evidence="1" id="KW-0472">Membrane</keyword>
<dbReference type="EMBL" id="QKYT01000068">
    <property type="protein sequence ID" value="RIA95052.1"/>
    <property type="molecule type" value="Genomic_DNA"/>
</dbReference>
<dbReference type="AlphaFoldDB" id="A0A397TAZ7"/>
<evidence type="ECO:0000256" key="1">
    <source>
        <dbReference type="SAM" id="Phobius"/>
    </source>
</evidence>
<keyword evidence="1" id="KW-1133">Transmembrane helix</keyword>
<protein>
    <submittedName>
        <fullName evidence="2">Uncharacterized protein</fullName>
    </submittedName>
</protein>
<dbReference type="Proteomes" id="UP000265703">
    <property type="component" value="Unassembled WGS sequence"/>
</dbReference>
<feature type="transmembrane region" description="Helical" evidence="1">
    <location>
        <begin position="81"/>
        <end position="102"/>
    </location>
</feature>
<evidence type="ECO:0000313" key="3">
    <source>
        <dbReference type="Proteomes" id="UP000265703"/>
    </source>
</evidence>
<keyword evidence="1" id="KW-0812">Transmembrane</keyword>
<proteinExistence type="predicted"/>
<keyword evidence="3" id="KW-1185">Reference proteome</keyword>
<name>A0A397TAZ7_9GLOM</name>
<evidence type="ECO:0000313" key="2">
    <source>
        <dbReference type="EMBL" id="RIA95052.1"/>
    </source>
</evidence>
<accession>A0A397TAZ7</accession>
<reference evidence="2 3" key="1">
    <citation type="submission" date="2018-06" db="EMBL/GenBank/DDBJ databases">
        <title>Comparative genomics reveals the genomic features of Rhizophagus irregularis, R. cerebriforme, R. diaphanum and Gigaspora rosea, and their symbiotic lifestyle signature.</title>
        <authorList>
            <person name="Morin E."/>
            <person name="San Clemente H."/>
            <person name="Chen E.C.H."/>
            <person name="De La Providencia I."/>
            <person name="Hainaut M."/>
            <person name="Kuo A."/>
            <person name="Kohler A."/>
            <person name="Murat C."/>
            <person name="Tang N."/>
            <person name="Roy S."/>
            <person name="Loubradou J."/>
            <person name="Henrissat B."/>
            <person name="Grigoriev I.V."/>
            <person name="Corradi N."/>
            <person name="Roux C."/>
            <person name="Martin F.M."/>
        </authorList>
    </citation>
    <scope>NUCLEOTIDE SEQUENCE [LARGE SCALE GENOMIC DNA]</scope>
    <source>
        <strain evidence="2 3">DAOM 227022</strain>
    </source>
</reference>